<gene>
    <name evidence="4" type="ORF">SAMN05421773_101382</name>
</gene>
<feature type="domain" description="TadE-like" evidence="3">
    <location>
        <begin position="29"/>
        <end position="71"/>
    </location>
</feature>
<keyword evidence="5" id="KW-1185">Reference proteome</keyword>
<dbReference type="Pfam" id="PF07811">
    <property type="entry name" value="TadE"/>
    <property type="match status" value="1"/>
</dbReference>
<dbReference type="Proteomes" id="UP000199207">
    <property type="component" value="Unassembled WGS sequence"/>
</dbReference>
<evidence type="ECO:0000313" key="5">
    <source>
        <dbReference type="Proteomes" id="UP000199207"/>
    </source>
</evidence>
<evidence type="ECO:0000256" key="1">
    <source>
        <dbReference type="SAM" id="MobiDB-lite"/>
    </source>
</evidence>
<feature type="compositionally biased region" description="Gly residues" evidence="1">
    <location>
        <begin position="1"/>
        <end position="14"/>
    </location>
</feature>
<keyword evidence="2" id="KW-1133">Transmembrane helix</keyword>
<dbReference type="RefSeq" id="WP_093836812.1">
    <property type="nucleotide sequence ID" value="NZ_FOLM01000001.1"/>
</dbReference>
<proteinExistence type="predicted"/>
<sequence>MRGSGSGSGGGGVRRGPVFRRGTARRDDGVTAVEFAGWLPILIMVALAGIQLGLIGFAALQAGSGARAAARVASVEETAGDWEPAGQQAMSGWLSGSVTMDEGCGGDGEVTVTATVTIPSVLPFFGGLGDAAKTVTMPCD</sequence>
<organism evidence="4 5">
    <name type="scientific">Streptomyces aidingensis</name>
    <dbReference type="NCBI Taxonomy" id="910347"/>
    <lineage>
        <taxon>Bacteria</taxon>
        <taxon>Bacillati</taxon>
        <taxon>Actinomycetota</taxon>
        <taxon>Actinomycetes</taxon>
        <taxon>Kitasatosporales</taxon>
        <taxon>Streptomycetaceae</taxon>
        <taxon>Streptomyces</taxon>
    </lineage>
</organism>
<evidence type="ECO:0000256" key="2">
    <source>
        <dbReference type="SAM" id="Phobius"/>
    </source>
</evidence>
<reference evidence="4 5" key="1">
    <citation type="submission" date="2016-10" db="EMBL/GenBank/DDBJ databases">
        <authorList>
            <person name="de Groot N.N."/>
        </authorList>
    </citation>
    <scope>NUCLEOTIDE SEQUENCE [LARGE SCALE GENOMIC DNA]</scope>
    <source>
        <strain evidence="4 5">CGMCC 4.5739</strain>
    </source>
</reference>
<dbReference type="STRING" id="910347.SAMN05421773_101382"/>
<protein>
    <submittedName>
        <fullName evidence="4">TadE-like protein</fullName>
    </submittedName>
</protein>
<keyword evidence="2" id="KW-0472">Membrane</keyword>
<feature type="transmembrane region" description="Helical" evidence="2">
    <location>
        <begin position="35"/>
        <end position="60"/>
    </location>
</feature>
<dbReference type="AlphaFoldDB" id="A0A1I1EN61"/>
<dbReference type="OrthoDB" id="4335656at2"/>
<dbReference type="InterPro" id="IPR012495">
    <property type="entry name" value="TadE-like_dom"/>
</dbReference>
<keyword evidence="2" id="KW-0812">Transmembrane</keyword>
<feature type="region of interest" description="Disordered" evidence="1">
    <location>
        <begin position="1"/>
        <end position="20"/>
    </location>
</feature>
<name>A0A1I1EN61_9ACTN</name>
<dbReference type="EMBL" id="FOLM01000001">
    <property type="protein sequence ID" value="SFB88457.1"/>
    <property type="molecule type" value="Genomic_DNA"/>
</dbReference>
<evidence type="ECO:0000259" key="3">
    <source>
        <dbReference type="Pfam" id="PF07811"/>
    </source>
</evidence>
<evidence type="ECO:0000313" key="4">
    <source>
        <dbReference type="EMBL" id="SFB88457.1"/>
    </source>
</evidence>
<accession>A0A1I1EN61</accession>